<feature type="domain" description="Alpha-carbonic anhydrase" evidence="10">
    <location>
        <begin position="1"/>
        <end position="253"/>
    </location>
</feature>
<dbReference type="EC" id="4.2.1.1" evidence="4"/>
<comment type="catalytic activity">
    <reaction evidence="9">
        <text>hydrogencarbonate + H(+) = CO2 + H2O</text>
        <dbReference type="Rhea" id="RHEA:10748"/>
        <dbReference type="ChEBI" id="CHEBI:15377"/>
        <dbReference type="ChEBI" id="CHEBI:15378"/>
        <dbReference type="ChEBI" id="CHEBI:16526"/>
        <dbReference type="ChEBI" id="CHEBI:17544"/>
        <dbReference type="EC" id="4.2.1.1"/>
    </reaction>
</comment>
<accession>A0AAV2TD34</accession>
<dbReference type="GO" id="GO:0008270">
    <property type="term" value="F:zinc ion binding"/>
    <property type="evidence" value="ECO:0007669"/>
    <property type="project" value="InterPro"/>
</dbReference>
<organism evidence="11 12">
    <name type="scientific">Calicophoron daubneyi</name>
    <name type="common">Rumen fluke</name>
    <name type="synonym">Paramphistomum daubneyi</name>
    <dbReference type="NCBI Taxonomy" id="300641"/>
    <lineage>
        <taxon>Eukaryota</taxon>
        <taxon>Metazoa</taxon>
        <taxon>Spiralia</taxon>
        <taxon>Lophotrochozoa</taxon>
        <taxon>Platyhelminthes</taxon>
        <taxon>Trematoda</taxon>
        <taxon>Digenea</taxon>
        <taxon>Plagiorchiida</taxon>
        <taxon>Pronocephalata</taxon>
        <taxon>Paramphistomoidea</taxon>
        <taxon>Paramphistomidae</taxon>
        <taxon>Calicophoron</taxon>
    </lineage>
</organism>
<evidence type="ECO:0000256" key="6">
    <source>
        <dbReference type="ARBA" id="ARBA00022723"/>
    </source>
</evidence>
<dbReference type="PROSITE" id="PS51144">
    <property type="entry name" value="ALPHA_CA_2"/>
    <property type="match status" value="1"/>
</dbReference>
<dbReference type="GO" id="GO:0004089">
    <property type="term" value="F:carbonate dehydratase activity"/>
    <property type="evidence" value="ECO:0007669"/>
    <property type="project" value="UniProtKB-EC"/>
</dbReference>
<protein>
    <recommendedName>
        <fullName evidence="4">carbonic anhydrase</fullName>
        <ecNumber evidence="4">4.2.1.1</ecNumber>
    </recommendedName>
</protein>
<dbReference type="EMBL" id="CAXLJL010000223">
    <property type="protein sequence ID" value="CAL5134766.1"/>
    <property type="molecule type" value="Genomic_DNA"/>
</dbReference>
<evidence type="ECO:0000313" key="12">
    <source>
        <dbReference type="Proteomes" id="UP001497525"/>
    </source>
</evidence>
<comment type="cofactor">
    <cofactor evidence="1">
        <name>Zn(2+)</name>
        <dbReference type="ChEBI" id="CHEBI:29105"/>
    </cofactor>
</comment>
<evidence type="ECO:0000256" key="1">
    <source>
        <dbReference type="ARBA" id="ARBA00001947"/>
    </source>
</evidence>
<dbReference type="PANTHER" id="PTHR18952:SF141">
    <property type="entry name" value="CARBONIC ANHYDRASE"/>
    <property type="match status" value="1"/>
</dbReference>
<evidence type="ECO:0000256" key="2">
    <source>
        <dbReference type="ARBA" id="ARBA00004498"/>
    </source>
</evidence>
<name>A0AAV2TD34_CALDB</name>
<keyword evidence="7" id="KW-0862">Zinc</keyword>
<evidence type="ECO:0000256" key="9">
    <source>
        <dbReference type="ARBA" id="ARBA00048348"/>
    </source>
</evidence>
<reference evidence="11" key="1">
    <citation type="submission" date="2024-06" db="EMBL/GenBank/DDBJ databases">
        <authorList>
            <person name="Liu X."/>
            <person name="Lenzi L."/>
            <person name="Haldenby T S."/>
            <person name="Uol C."/>
        </authorList>
    </citation>
    <scope>NUCLEOTIDE SEQUENCE</scope>
</reference>
<evidence type="ECO:0000256" key="8">
    <source>
        <dbReference type="ARBA" id="ARBA00023239"/>
    </source>
</evidence>
<sequence length="255" mass="28442">MSFDYGEKGGPHTWCLKFHDAAGTKQSPINIDKRATHHDGSLGPLTIDVKDVSKYTVDMGSHNFHVLVNGKGFVRGGPLNGDYLLQQFHFHWSAGDTWGSEHQVNGISSPSELHCVFRNSKYPTSEEALRQPDGLCVVGIFLHLGEHKNHALDDLSNLVVKMKAGEKRELKAEFSLSSILPKNLSQYYTYPGSLTTPPCSECVTWIVMHEPITITHAQLENLRKTHSQCQICGCTNNFRPVCPVGSRRVLRSFNL</sequence>
<keyword evidence="5" id="KW-0272">Extracellular matrix</keyword>
<evidence type="ECO:0000259" key="10">
    <source>
        <dbReference type="PROSITE" id="PS51144"/>
    </source>
</evidence>
<dbReference type="AlphaFoldDB" id="A0AAV2TD34"/>
<evidence type="ECO:0000256" key="7">
    <source>
        <dbReference type="ARBA" id="ARBA00022833"/>
    </source>
</evidence>
<dbReference type="InterPro" id="IPR023561">
    <property type="entry name" value="Carbonic_anhydrase_a-class"/>
</dbReference>
<evidence type="ECO:0000256" key="5">
    <source>
        <dbReference type="ARBA" id="ARBA00022530"/>
    </source>
</evidence>
<evidence type="ECO:0000313" key="11">
    <source>
        <dbReference type="EMBL" id="CAL5134766.1"/>
    </source>
</evidence>
<proteinExistence type="inferred from homology"/>
<dbReference type="Pfam" id="PF00194">
    <property type="entry name" value="Carb_anhydrase"/>
    <property type="match status" value="1"/>
</dbReference>
<dbReference type="Gene3D" id="3.10.200.10">
    <property type="entry name" value="Alpha carbonic anhydrase"/>
    <property type="match status" value="1"/>
</dbReference>
<dbReference type="GO" id="GO:0005737">
    <property type="term" value="C:cytoplasm"/>
    <property type="evidence" value="ECO:0007669"/>
    <property type="project" value="TreeGrafter"/>
</dbReference>
<dbReference type="SMART" id="SM01057">
    <property type="entry name" value="Carb_anhydrase"/>
    <property type="match status" value="1"/>
</dbReference>
<dbReference type="CDD" id="cd00326">
    <property type="entry name" value="alpha_CA"/>
    <property type="match status" value="1"/>
</dbReference>
<keyword evidence="8" id="KW-0456">Lyase</keyword>
<dbReference type="Proteomes" id="UP001497525">
    <property type="component" value="Unassembled WGS sequence"/>
</dbReference>
<dbReference type="InterPro" id="IPR001148">
    <property type="entry name" value="CA_dom"/>
</dbReference>
<keyword evidence="5" id="KW-0964">Secreted</keyword>
<keyword evidence="6" id="KW-0479">Metal-binding</keyword>
<comment type="similarity">
    <text evidence="3">Belongs to the alpha-carbonic anhydrase family.</text>
</comment>
<dbReference type="SUPFAM" id="SSF51069">
    <property type="entry name" value="Carbonic anhydrase"/>
    <property type="match status" value="1"/>
</dbReference>
<evidence type="ECO:0000256" key="3">
    <source>
        <dbReference type="ARBA" id="ARBA00010718"/>
    </source>
</evidence>
<comment type="caution">
    <text evidence="11">The sequence shown here is derived from an EMBL/GenBank/DDBJ whole genome shotgun (WGS) entry which is preliminary data.</text>
</comment>
<comment type="subcellular location">
    <subcellularLocation>
        <location evidence="2">Secreted</location>
        <location evidence="2">Extracellular space</location>
        <location evidence="2">Extracellular matrix</location>
    </subcellularLocation>
</comment>
<dbReference type="InterPro" id="IPR036398">
    <property type="entry name" value="CA_dom_sf"/>
</dbReference>
<dbReference type="PANTHER" id="PTHR18952">
    <property type="entry name" value="CARBONIC ANHYDRASE"/>
    <property type="match status" value="1"/>
</dbReference>
<gene>
    <name evidence="11" type="ORF">CDAUBV1_LOCUS8730</name>
</gene>
<evidence type="ECO:0000256" key="4">
    <source>
        <dbReference type="ARBA" id="ARBA00012925"/>
    </source>
</evidence>